<dbReference type="AlphaFoldDB" id="A0A7X1B6J1"/>
<comment type="caution">
    <text evidence="1">The sequence shown here is derived from an EMBL/GenBank/DDBJ whole genome shotgun (WGS) entry which is preliminary data.</text>
</comment>
<proteinExistence type="predicted"/>
<organism evidence="1 2">
    <name type="scientific">Pelagicoccus albus</name>
    <dbReference type="NCBI Taxonomy" id="415222"/>
    <lineage>
        <taxon>Bacteria</taxon>
        <taxon>Pseudomonadati</taxon>
        <taxon>Verrucomicrobiota</taxon>
        <taxon>Opitutia</taxon>
        <taxon>Puniceicoccales</taxon>
        <taxon>Pelagicoccaceae</taxon>
        <taxon>Pelagicoccus</taxon>
    </lineage>
</organism>
<sequence>MKDTYQILQAKLRGAIGYRIALNVLKDGYTFIGDNQQKCIDRHSIRLDCTKGCSHCCHFRVDARSHEILLIASFIKERWTDEDIEELKKSLVTYKEAASTLSYTEHMATNMKCPLLKNGSCSVYQVRPMGCRRHHAQDVKGCIYSYEHPNDLEFPGTKSPTLIEATGKAENLVSYLYMIEGYDSQGYELASSLLEAIDSTKPFKRWKNKKKTFTTAIQTPKK</sequence>
<name>A0A7X1B6J1_9BACT</name>
<dbReference type="EMBL" id="JACHVC010000010">
    <property type="protein sequence ID" value="MBC2606309.1"/>
    <property type="molecule type" value="Genomic_DNA"/>
</dbReference>
<dbReference type="Pfam" id="PF03692">
    <property type="entry name" value="CxxCxxCC"/>
    <property type="match status" value="1"/>
</dbReference>
<protein>
    <submittedName>
        <fullName evidence="1">YkgJ family cysteine cluster protein</fullName>
    </submittedName>
</protein>
<dbReference type="InterPro" id="IPR005358">
    <property type="entry name" value="Puta_zinc/iron-chelating_dom"/>
</dbReference>
<dbReference type="RefSeq" id="WP_185660196.1">
    <property type="nucleotide sequence ID" value="NZ_CAWPOO010000010.1"/>
</dbReference>
<evidence type="ECO:0000313" key="2">
    <source>
        <dbReference type="Proteomes" id="UP000526501"/>
    </source>
</evidence>
<keyword evidence="2" id="KW-1185">Reference proteome</keyword>
<dbReference type="Proteomes" id="UP000526501">
    <property type="component" value="Unassembled WGS sequence"/>
</dbReference>
<gene>
    <name evidence="1" type="ORF">H5P27_09635</name>
</gene>
<accession>A0A7X1B6J1</accession>
<reference evidence="1 2" key="1">
    <citation type="submission" date="2020-07" db="EMBL/GenBank/DDBJ databases">
        <authorList>
            <person name="Feng X."/>
        </authorList>
    </citation>
    <scope>NUCLEOTIDE SEQUENCE [LARGE SCALE GENOMIC DNA]</scope>
    <source>
        <strain evidence="1 2">JCM23202</strain>
    </source>
</reference>
<evidence type="ECO:0000313" key="1">
    <source>
        <dbReference type="EMBL" id="MBC2606309.1"/>
    </source>
</evidence>